<dbReference type="Gene3D" id="2.160.10.10">
    <property type="entry name" value="Hexapeptide repeat proteins"/>
    <property type="match status" value="1"/>
</dbReference>
<gene>
    <name evidence="7" type="ORF">DWX20_07930</name>
</gene>
<evidence type="ECO:0000313" key="8">
    <source>
        <dbReference type="Proteomes" id="UP000284731"/>
    </source>
</evidence>
<organism evidence="7 8">
    <name type="scientific">Solobacterium moorei</name>
    <dbReference type="NCBI Taxonomy" id="102148"/>
    <lineage>
        <taxon>Bacteria</taxon>
        <taxon>Bacillati</taxon>
        <taxon>Bacillota</taxon>
        <taxon>Erysipelotrichia</taxon>
        <taxon>Erysipelotrichales</taxon>
        <taxon>Erysipelotrichaceae</taxon>
        <taxon>Solobacterium</taxon>
    </lineage>
</organism>
<dbReference type="CDD" id="cd03354">
    <property type="entry name" value="LbH_SAT"/>
    <property type="match status" value="1"/>
</dbReference>
<dbReference type="AlphaFoldDB" id="A0A412PDG2"/>
<proteinExistence type="predicted"/>
<evidence type="ECO:0000256" key="1">
    <source>
        <dbReference type="ARBA" id="ARBA00004876"/>
    </source>
</evidence>
<dbReference type="InterPro" id="IPR010493">
    <property type="entry name" value="Ser_AcTrfase_N"/>
</dbReference>
<evidence type="ECO:0000256" key="2">
    <source>
        <dbReference type="ARBA" id="ARBA00018522"/>
    </source>
</evidence>
<keyword evidence="4 7" id="KW-0808">Transferase</keyword>
<dbReference type="Pfam" id="PF06426">
    <property type="entry name" value="SATase_N"/>
    <property type="match status" value="1"/>
</dbReference>
<keyword evidence="3" id="KW-0028">Amino-acid biosynthesis</keyword>
<dbReference type="EMBL" id="QRWX01000003">
    <property type="protein sequence ID" value="RGT55079.1"/>
    <property type="molecule type" value="Genomic_DNA"/>
</dbReference>
<dbReference type="Proteomes" id="UP000284731">
    <property type="component" value="Unassembled WGS sequence"/>
</dbReference>
<dbReference type="InterPro" id="IPR042122">
    <property type="entry name" value="Ser_AcTrfase_N_sf"/>
</dbReference>
<dbReference type="GO" id="GO:0005737">
    <property type="term" value="C:cytoplasm"/>
    <property type="evidence" value="ECO:0007669"/>
    <property type="project" value="InterPro"/>
</dbReference>
<dbReference type="GO" id="GO:0006535">
    <property type="term" value="P:cysteine biosynthetic process from serine"/>
    <property type="evidence" value="ECO:0007669"/>
    <property type="project" value="InterPro"/>
</dbReference>
<comment type="pathway">
    <text evidence="1">Amino-acid biosynthesis; L-cysteine biosynthesis; L-cysteine from L-serine: step 1/2.</text>
</comment>
<reference evidence="7 8" key="1">
    <citation type="submission" date="2018-08" db="EMBL/GenBank/DDBJ databases">
        <title>A genome reference for cultivated species of the human gut microbiota.</title>
        <authorList>
            <person name="Zou Y."/>
            <person name="Xue W."/>
            <person name="Luo G."/>
        </authorList>
    </citation>
    <scope>NUCLEOTIDE SEQUENCE [LARGE SCALE GENOMIC DNA]</scope>
    <source>
        <strain evidence="7 8">AF18-46</strain>
    </source>
</reference>
<feature type="domain" description="Serine acetyltransferase N-terminal" evidence="6">
    <location>
        <begin position="42"/>
        <end position="131"/>
    </location>
</feature>
<protein>
    <recommendedName>
        <fullName evidence="2">Serine acetyltransferase</fullName>
    </recommendedName>
</protein>
<dbReference type="GO" id="GO:0009001">
    <property type="term" value="F:serine O-acetyltransferase activity"/>
    <property type="evidence" value="ECO:0007669"/>
    <property type="project" value="InterPro"/>
</dbReference>
<evidence type="ECO:0000256" key="5">
    <source>
        <dbReference type="ARBA" id="ARBA00023315"/>
    </source>
</evidence>
<dbReference type="SUPFAM" id="SSF51161">
    <property type="entry name" value="Trimeric LpxA-like enzymes"/>
    <property type="match status" value="1"/>
</dbReference>
<sequence length="272" mass="29899">MENYETLLKELNDITDEDLVLKMRIPDRTNIITILKQVQAVILPDYYHAGMLNQQQALNYLSEGLQKEIQASLQFKGADCSICGHLRDMFLQELPAIKRSVLTDIQAIYDGDPAAKSKPEVVIAYPGFYAIFIYRIAHVLYDLGVPYIPRLMAEYAHEKTGIDINPGATIGDYFCIDHGTGVVIGETAVLGHHVKLYQGVTLGAKSFKVNENGELVKGIKRHPNIGNNVVIYANATVLGGDTIIGDGCVIGASVWITKSVDAGTTVYFNPNK</sequence>
<evidence type="ECO:0000256" key="3">
    <source>
        <dbReference type="ARBA" id="ARBA00022605"/>
    </source>
</evidence>
<evidence type="ECO:0000256" key="4">
    <source>
        <dbReference type="ARBA" id="ARBA00022679"/>
    </source>
</evidence>
<name>A0A412PDG2_9FIRM</name>
<accession>A0A412PDG2</accession>
<evidence type="ECO:0000313" key="7">
    <source>
        <dbReference type="EMBL" id="RGT55079.1"/>
    </source>
</evidence>
<evidence type="ECO:0000259" key="6">
    <source>
        <dbReference type="Pfam" id="PF06426"/>
    </source>
</evidence>
<dbReference type="RefSeq" id="WP_118765108.1">
    <property type="nucleotide sequence ID" value="NZ_CABJCF010000003.1"/>
</dbReference>
<dbReference type="InterPro" id="IPR011004">
    <property type="entry name" value="Trimer_LpxA-like_sf"/>
</dbReference>
<dbReference type="PANTHER" id="PTHR42811">
    <property type="entry name" value="SERINE ACETYLTRANSFERASE"/>
    <property type="match status" value="1"/>
</dbReference>
<dbReference type="UniPathway" id="UPA00136">
    <property type="reaction ID" value="UER00199"/>
</dbReference>
<keyword evidence="5" id="KW-0012">Acyltransferase</keyword>
<dbReference type="Gene3D" id="1.10.3130.10">
    <property type="entry name" value="serine acetyltransferase, domain 1"/>
    <property type="match status" value="1"/>
</dbReference>
<dbReference type="InterPro" id="IPR045304">
    <property type="entry name" value="LbH_SAT"/>
</dbReference>
<comment type="caution">
    <text evidence="7">The sequence shown here is derived from an EMBL/GenBank/DDBJ whole genome shotgun (WGS) entry which is preliminary data.</text>
</comment>